<evidence type="ECO:0000313" key="2">
    <source>
        <dbReference type="EMBL" id="XHV10666.1"/>
    </source>
</evidence>
<organism evidence="2">
    <name type="scientific">Caulobacter phage BL57</name>
    <dbReference type="NCBI Taxonomy" id="3348355"/>
    <lineage>
        <taxon>Viruses</taxon>
    </lineage>
</organism>
<name>A0AB74UGW7_9VIRU</name>
<evidence type="ECO:0000256" key="1">
    <source>
        <dbReference type="SAM" id="Phobius"/>
    </source>
</evidence>
<keyword evidence="1" id="KW-1133">Transmembrane helix</keyword>
<evidence type="ECO:0008006" key="3">
    <source>
        <dbReference type="Google" id="ProtNLM"/>
    </source>
</evidence>
<gene>
    <name evidence="2" type="ORF">BL57_194c</name>
</gene>
<accession>A0AB74UGW7</accession>
<feature type="transmembrane region" description="Helical" evidence="1">
    <location>
        <begin position="26"/>
        <end position="58"/>
    </location>
</feature>
<protein>
    <recommendedName>
        <fullName evidence="3">Transmembrane protein</fullName>
    </recommendedName>
</protein>
<keyword evidence="1" id="KW-0472">Membrane</keyword>
<keyword evidence="1" id="KW-0812">Transmembrane</keyword>
<proteinExistence type="predicted"/>
<reference evidence="2" key="1">
    <citation type="submission" date="2024-10" db="EMBL/GenBank/DDBJ databases">
        <title>Genetic diversity among independent isolates of the Dolichocephalovirinae subfamily.</title>
        <authorList>
            <person name="Ely B."/>
            <person name="Thomas Q."/>
            <person name="Mohammadi T."/>
        </authorList>
    </citation>
    <scope>NUCLEOTIDE SEQUENCE</scope>
</reference>
<dbReference type="EMBL" id="PQ287320">
    <property type="protein sequence ID" value="XHV10666.1"/>
    <property type="molecule type" value="Genomic_DNA"/>
</dbReference>
<sequence>MVGRRRDHRPELRSRGGVKTLDEFGIYGWFVFISGLIFGAIWPAGLFAIFWIPVFWFFRKKLNAGFVKVLDAAEGK</sequence>